<comment type="subcellular location">
    <subcellularLocation>
        <location evidence="1">Cell membrane</location>
        <topology evidence="1">Multi-pass membrane protein</topology>
    </subcellularLocation>
</comment>
<proteinExistence type="predicted"/>
<dbReference type="AlphaFoldDB" id="A0A645I8H0"/>
<evidence type="ECO:0000256" key="6">
    <source>
        <dbReference type="SAM" id="Phobius"/>
    </source>
</evidence>
<organism evidence="8">
    <name type="scientific">bioreactor metagenome</name>
    <dbReference type="NCBI Taxonomy" id="1076179"/>
    <lineage>
        <taxon>unclassified sequences</taxon>
        <taxon>metagenomes</taxon>
        <taxon>ecological metagenomes</taxon>
    </lineage>
</organism>
<evidence type="ECO:0000256" key="3">
    <source>
        <dbReference type="ARBA" id="ARBA00022692"/>
    </source>
</evidence>
<evidence type="ECO:0000256" key="5">
    <source>
        <dbReference type="ARBA" id="ARBA00023136"/>
    </source>
</evidence>
<feature type="transmembrane region" description="Helical" evidence="6">
    <location>
        <begin position="72"/>
        <end position="96"/>
    </location>
</feature>
<accession>A0A645I8H0</accession>
<keyword evidence="5 6" id="KW-0472">Membrane</keyword>
<evidence type="ECO:0000256" key="1">
    <source>
        <dbReference type="ARBA" id="ARBA00004651"/>
    </source>
</evidence>
<comment type="caution">
    <text evidence="8">The sequence shown here is derived from an EMBL/GenBank/DDBJ whole genome shotgun (WGS) entry which is preliminary data.</text>
</comment>
<name>A0A645I8H0_9ZZZZ</name>
<dbReference type="GO" id="GO:0005886">
    <property type="term" value="C:plasma membrane"/>
    <property type="evidence" value="ECO:0007669"/>
    <property type="project" value="UniProtKB-SubCell"/>
</dbReference>
<sequence length="101" mass="10967">MLAQVAIGDSEAHAWLRLADDPVWSLVARDLARSVESGSTLVDLLRTHAERSRKEWHAVIVARARTVGVRSVLPLMTCYLPAFMLVGIVPVIAGAVPRLLG</sequence>
<feature type="domain" description="Type II secretion system protein GspF" evidence="7">
    <location>
        <begin position="1"/>
        <end position="87"/>
    </location>
</feature>
<keyword evidence="3 6" id="KW-0812">Transmembrane</keyword>
<keyword evidence="4 6" id="KW-1133">Transmembrane helix</keyword>
<reference evidence="8" key="1">
    <citation type="submission" date="2019-08" db="EMBL/GenBank/DDBJ databases">
        <authorList>
            <person name="Kucharzyk K."/>
            <person name="Murdoch R.W."/>
            <person name="Higgins S."/>
            <person name="Loffler F."/>
        </authorList>
    </citation>
    <scope>NUCLEOTIDE SEQUENCE</scope>
</reference>
<evidence type="ECO:0000256" key="4">
    <source>
        <dbReference type="ARBA" id="ARBA00022989"/>
    </source>
</evidence>
<dbReference type="InterPro" id="IPR018076">
    <property type="entry name" value="T2SS_GspF_dom"/>
</dbReference>
<dbReference type="EMBL" id="VSSQ01102287">
    <property type="protein sequence ID" value="MPN43713.1"/>
    <property type="molecule type" value="Genomic_DNA"/>
</dbReference>
<evidence type="ECO:0000256" key="2">
    <source>
        <dbReference type="ARBA" id="ARBA00022475"/>
    </source>
</evidence>
<gene>
    <name evidence="8" type="ORF">SDC9_191273</name>
</gene>
<keyword evidence="2" id="KW-1003">Cell membrane</keyword>
<protein>
    <recommendedName>
        <fullName evidence="7">Type II secretion system protein GspF domain-containing protein</fullName>
    </recommendedName>
</protein>
<evidence type="ECO:0000313" key="8">
    <source>
        <dbReference type="EMBL" id="MPN43713.1"/>
    </source>
</evidence>
<evidence type="ECO:0000259" key="7">
    <source>
        <dbReference type="Pfam" id="PF00482"/>
    </source>
</evidence>
<dbReference type="Pfam" id="PF00482">
    <property type="entry name" value="T2SSF"/>
    <property type="match status" value="1"/>
</dbReference>